<evidence type="ECO:0000313" key="1">
    <source>
        <dbReference type="EMBL" id="KKS47038.1"/>
    </source>
</evidence>
<proteinExistence type="predicted"/>
<protein>
    <submittedName>
        <fullName evidence="1">Uncharacterized protein</fullName>
    </submittedName>
</protein>
<comment type="caution">
    <text evidence="1">The sequence shown here is derived from an EMBL/GenBank/DDBJ whole genome shotgun (WGS) entry which is preliminary data.</text>
</comment>
<name>A0A0G1CBL5_9BACT</name>
<reference evidence="1 2" key="1">
    <citation type="journal article" date="2015" name="Nature">
        <title>rRNA introns, odd ribosomes, and small enigmatic genomes across a large radiation of phyla.</title>
        <authorList>
            <person name="Brown C.T."/>
            <person name="Hug L.A."/>
            <person name="Thomas B.C."/>
            <person name="Sharon I."/>
            <person name="Castelle C.J."/>
            <person name="Singh A."/>
            <person name="Wilkins M.J."/>
            <person name="Williams K.H."/>
            <person name="Banfield J.F."/>
        </authorList>
    </citation>
    <scope>NUCLEOTIDE SEQUENCE [LARGE SCALE GENOMIC DNA]</scope>
</reference>
<dbReference type="STRING" id="1618659.UV11_C0020G0007"/>
<dbReference type="Proteomes" id="UP000034036">
    <property type="component" value="Unassembled WGS sequence"/>
</dbReference>
<organism evidence="1 2">
    <name type="scientific">Candidatus Giovannonibacteria bacterium GW2011_GWF2_42_19</name>
    <dbReference type="NCBI Taxonomy" id="1618659"/>
    <lineage>
        <taxon>Bacteria</taxon>
        <taxon>Candidatus Giovannoniibacteriota</taxon>
    </lineage>
</organism>
<dbReference type="EMBL" id="LCDF01000020">
    <property type="protein sequence ID" value="KKS47038.1"/>
    <property type="molecule type" value="Genomic_DNA"/>
</dbReference>
<sequence>MRKFASSPPLWNFSGIPKPSERTLNRADPPAGVAFPSGLRKQHAYACCHRLMRLTRPKNIRVRVNIGAHPGLFSFKPGACPLAPASEHLVFGGAPIGAYRNANFTQGTNKIVPRPTAASRVGVQKIISDVIEHFSLQKFLVQPFDFRLPLQGLINNPQSGNRNQMYISM</sequence>
<accession>A0A0G1CBL5</accession>
<gene>
    <name evidence="1" type="ORF">UV11_C0020G0007</name>
</gene>
<dbReference type="AlphaFoldDB" id="A0A0G1CBL5"/>
<evidence type="ECO:0000313" key="2">
    <source>
        <dbReference type="Proteomes" id="UP000034036"/>
    </source>
</evidence>